<evidence type="ECO:0000256" key="1">
    <source>
        <dbReference type="SAM" id="Phobius"/>
    </source>
</evidence>
<gene>
    <name evidence="2" type="ORF">MBHS_01316</name>
</gene>
<protein>
    <submittedName>
        <fullName evidence="2">Uncharacterized protein</fullName>
    </submittedName>
</protein>
<evidence type="ECO:0000313" key="3">
    <source>
        <dbReference type="Proteomes" id="UP000236724"/>
    </source>
</evidence>
<keyword evidence="1" id="KW-0472">Membrane</keyword>
<name>A0A1H6F5S6_9GAMM</name>
<feature type="transmembrane region" description="Helical" evidence="1">
    <location>
        <begin position="6"/>
        <end position="25"/>
    </location>
</feature>
<reference evidence="2 3" key="1">
    <citation type="submission" date="2016-10" db="EMBL/GenBank/DDBJ databases">
        <authorList>
            <person name="de Groot N.N."/>
        </authorList>
    </citation>
    <scope>NUCLEOTIDE SEQUENCE [LARGE SCALE GENOMIC DNA]</scope>
    <source>
        <strain evidence="2">MBHS1</strain>
    </source>
</reference>
<accession>A0A1H6F5S6</accession>
<keyword evidence="3" id="KW-1185">Reference proteome</keyword>
<evidence type="ECO:0000313" key="2">
    <source>
        <dbReference type="EMBL" id="SEH05462.1"/>
    </source>
</evidence>
<dbReference type="Proteomes" id="UP000236724">
    <property type="component" value="Unassembled WGS sequence"/>
</dbReference>
<keyword evidence="1" id="KW-0812">Transmembrane</keyword>
<dbReference type="EMBL" id="FMSV02000271">
    <property type="protein sequence ID" value="SEH05462.1"/>
    <property type="molecule type" value="Genomic_DNA"/>
</dbReference>
<keyword evidence="1" id="KW-1133">Transmembrane helix</keyword>
<dbReference type="RefSeq" id="WP_103919387.1">
    <property type="nucleotide sequence ID" value="NZ_FMSV02000271.1"/>
</dbReference>
<sequence length="157" mass="18438">MKKFEVYSIITIFIILLFFLSFWIYSPVSFCKFPSSFFIDSTTCVSKVAINENNPGICLKAIEIETCFEKYYEKDNSSEFCEELKENEIQFQINARDYCFLTLAKYTSEINLCEKINRIEEKDMCYSFMAKDHKSDEICNEVSLGIKRDICLTESKL</sequence>
<dbReference type="AlphaFoldDB" id="A0A1H6F5S6"/>
<organism evidence="2 3">
    <name type="scientific">Candidatus Venteria ishoeyi</name>
    <dbReference type="NCBI Taxonomy" id="1899563"/>
    <lineage>
        <taxon>Bacteria</taxon>
        <taxon>Pseudomonadati</taxon>
        <taxon>Pseudomonadota</taxon>
        <taxon>Gammaproteobacteria</taxon>
        <taxon>Thiotrichales</taxon>
        <taxon>Thiotrichaceae</taxon>
        <taxon>Venteria</taxon>
    </lineage>
</organism>
<proteinExistence type="predicted"/>